<gene>
    <name evidence="2" type="ORF">D9C73_009539</name>
</gene>
<evidence type="ECO:0000313" key="3">
    <source>
        <dbReference type="Proteomes" id="UP000298787"/>
    </source>
</evidence>
<evidence type="ECO:0000313" key="2">
    <source>
        <dbReference type="EMBL" id="TKS76299.1"/>
    </source>
</evidence>
<accession>A0A4U5UNE9</accession>
<evidence type="ECO:0000256" key="1">
    <source>
        <dbReference type="SAM" id="MobiDB-lite"/>
    </source>
</evidence>
<feature type="compositionally biased region" description="Polar residues" evidence="1">
    <location>
        <begin position="15"/>
        <end position="24"/>
    </location>
</feature>
<dbReference type="EMBL" id="CM014086">
    <property type="protein sequence ID" value="TKS76299.1"/>
    <property type="molecule type" value="Genomic_DNA"/>
</dbReference>
<reference evidence="2 3" key="1">
    <citation type="submission" date="2019-01" db="EMBL/GenBank/DDBJ databases">
        <title>Genome Assembly of Collichthys lucidus.</title>
        <authorList>
            <person name="Cai M."/>
            <person name="Xiao S."/>
        </authorList>
    </citation>
    <scope>NUCLEOTIDE SEQUENCE [LARGE SCALE GENOMIC DNA]</scope>
    <source>
        <strain evidence="2">JT15FE1705JMU</strain>
        <tissue evidence="2">Muscle</tissue>
    </source>
</reference>
<name>A0A4U5UNE9_COLLU</name>
<dbReference type="AlphaFoldDB" id="A0A4U5UNE9"/>
<dbReference type="Proteomes" id="UP000298787">
    <property type="component" value="Chromosome 9"/>
</dbReference>
<feature type="region of interest" description="Disordered" evidence="1">
    <location>
        <begin position="1"/>
        <end position="47"/>
    </location>
</feature>
<keyword evidence="3" id="KW-1185">Reference proteome</keyword>
<feature type="compositionally biased region" description="Basic and acidic residues" evidence="1">
    <location>
        <begin position="36"/>
        <end position="47"/>
    </location>
</feature>
<sequence>MTENHNQRYRARGITMTSLGLSSSRCDRGTLNPIQEGEKATGQKRERKDLHRVLIFTTRSRPEQDRIWPLQPQPGYTGHV</sequence>
<organism evidence="2 3">
    <name type="scientific">Collichthys lucidus</name>
    <name type="common">Big head croaker</name>
    <name type="synonym">Sciaena lucida</name>
    <dbReference type="NCBI Taxonomy" id="240159"/>
    <lineage>
        <taxon>Eukaryota</taxon>
        <taxon>Metazoa</taxon>
        <taxon>Chordata</taxon>
        <taxon>Craniata</taxon>
        <taxon>Vertebrata</taxon>
        <taxon>Euteleostomi</taxon>
        <taxon>Actinopterygii</taxon>
        <taxon>Neopterygii</taxon>
        <taxon>Teleostei</taxon>
        <taxon>Neoteleostei</taxon>
        <taxon>Acanthomorphata</taxon>
        <taxon>Eupercaria</taxon>
        <taxon>Sciaenidae</taxon>
        <taxon>Collichthys</taxon>
    </lineage>
</organism>
<proteinExistence type="predicted"/>
<protein>
    <submittedName>
        <fullName evidence="2">Uncharacterized protein</fullName>
    </submittedName>
</protein>